<dbReference type="InterPro" id="IPR000917">
    <property type="entry name" value="Sulfatase_N"/>
</dbReference>
<sequence>MKAYHLLGRFVLVILVFVSLYTLEAAKSKSRNSRRDSFQEDQYYYSTRGKPHKRERSEKPNIIFILTDDQDELLGSLKAMPRTVRIMGRGGVQFTSSFVTTPMCCPSRSTILTGLYTHNHHVYTNNDNCSNTEWQAVHEPRTFAKYLSDAGYRTGFFGKYLNEYNGTYTPPGWREWVGLIKNSRFYNYTINRNDKKIKHADNYYRDYFTDLIANDSVTFLSVSKAHFKTKPVMMMLSVPAPHGPEDAAPQYQHLFYNDTTHRTPSWDYTNNSDKQWLLQTMRPMEPIEKKFTDILNQKRLQTLQSVDDLVEKVYENLKMLGELDNTYIIYTSDHGYHLGQFGVVKGKALPYDFDVRVPLFIRGPGVPEGMKIANIATNADLAPTILDMAGIEIPEHMDGKSLLRVITAARNPHSVSDKGFVKTKKPWRDTILIERGKVTTKVVKKLLREHKKTFMENLASEDEFPNDLLPFANDRLRRLLKICSRPESSLPCGNGQRWICIKENGKRRLQKCRNDSDDETDEVVDVDVGTNNDVIEQETDVDFQQDTPESNTMLPTSKCQCKAQEPDLLTPDEKLSMSFLKAHVKQKDFVPKFIRGKRSVMESLSTNTVHIANEYANHLIEKQLDLTKQKCRFLPNGTFTCDSDLSNNVQTWKDHKARLDEIIEETRNYLAKLKMIRKHMKKQKPVETYTSLVDDNETGPRYIPDIYDREINESSCNCEEDGTEPVDEGLEEETDADEDYVVESTEEDDDYVELKKQRKKDRQKGKQPTHDDEHGKSQWTGNIHPKLNRKSKNRNPEECRITGVECTIMDNDHWKTPPTWTYGPICICTNSNNNTYWCMRTINETHDYLFCEFISNFISYYDLKKDPHQLRNAVHDLSYSAIQQLHDQLARLRACQGAKECTFRNGIRVNNIEERKRHRRRIGEHRHRHRRL</sequence>
<dbReference type="GO" id="GO:0005783">
    <property type="term" value="C:endoplasmic reticulum"/>
    <property type="evidence" value="ECO:0007669"/>
    <property type="project" value="UniProtKB-SubCell"/>
</dbReference>
<dbReference type="PANTHER" id="PTHR43108:SF16">
    <property type="entry name" value="EXTRACELLULAR SULFATASE SULF-1 HOMOLOG"/>
    <property type="match status" value="1"/>
</dbReference>
<dbReference type="AlphaFoldDB" id="A0AAE0TGR4"/>
<evidence type="ECO:0000313" key="16">
    <source>
        <dbReference type="EMBL" id="KAK3610102.1"/>
    </source>
</evidence>
<evidence type="ECO:0000256" key="3">
    <source>
        <dbReference type="ARBA" id="ARBA00004241"/>
    </source>
</evidence>
<keyword evidence="8" id="KW-0378">Hydrolase</keyword>
<evidence type="ECO:0000256" key="1">
    <source>
        <dbReference type="ARBA" id="ARBA00001913"/>
    </source>
</evidence>
<reference evidence="16" key="3">
    <citation type="submission" date="2023-05" db="EMBL/GenBank/DDBJ databases">
        <authorList>
            <person name="Smith C.H."/>
        </authorList>
    </citation>
    <scope>NUCLEOTIDE SEQUENCE</scope>
    <source>
        <strain evidence="16">CHS0354</strain>
        <tissue evidence="16">Mantle</tissue>
    </source>
</reference>
<comment type="cofactor">
    <cofactor evidence="1">
        <name>Ca(2+)</name>
        <dbReference type="ChEBI" id="CHEBI:29108"/>
    </cofactor>
</comment>
<evidence type="ECO:0000256" key="12">
    <source>
        <dbReference type="ARBA" id="ARBA00023180"/>
    </source>
</evidence>
<dbReference type="Pfam" id="PF00884">
    <property type="entry name" value="Sulfatase"/>
    <property type="match status" value="1"/>
</dbReference>
<dbReference type="EMBL" id="JAEAOA010001908">
    <property type="protein sequence ID" value="KAK3610102.1"/>
    <property type="molecule type" value="Genomic_DNA"/>
</dbReference>
<evidence type="ECO:0000256" key="8">
    <source>
        <dbReference type="ARBA" id="ARBA00022801"/>
    </source>
</evidence>
<dbReference type="InterPro" id="IPR024609">
    <property type="entry name" value="Extracellular_sulfatase_C"/>
</dbReference>
<evidence type="ECO:0000256" key="2">
    <source>
        <dbReference type="ARBA" id="ARBA00004240"/>
    </source>
</evidence>
<dbReference type="Gene3D" id="3.40.720.10">
    <property type="entry name" value="Alkaline Phosphatase, subunit A"/>
    <property type="match status" value="1"/>
</dbReference>
<evidence type="ECO:0000256" key="5">
    <source>
        <dbReference type="ARBA" id="ARBA00008779"/>
    </source>
</evidence>
<keyword evidence="10" id="KW-0106">Calcium</keyword>
<evidence type="ECO:0000256" key="7">
    <source>
        <dbReference type="ARBA" id="ARBA00022729"/>
    </source>
</evidence>
<comment type="caution">
    <text evidence="16">The sequence shown here is derived from an EMBL/GenBank/DDBJ whole genome shotgun (WGS) entry which is preliminary data.</text>
</comment>
<accession>A0AAE0TGR4</accession>
<gene>
    <name evidence="16" type="ORF">CHS0354_032199</name>
</gene>
<dbReference type="InterPro" id="IPR024607">
    <property type="entry name" value="Sulfatase_CS"/>
</dbReference>
<keyword evidence="7" id="KW-0732">Signal</keyword>
<dbReference type="Proteomes" id="UP001195483">
    <property type="component" value="Unassembled WGS sequence"/>
</dbReference>
<evidence type="ECO:0000256" key="6">
    <source>
        <dbReference type="ARBA" id="ARBA00022723"/>
    </source>
</evidence>
<keyword evidence="17" id="KW-1185">Reference proteome</keyword>
<feature type="region of interest" description="Disordered" evidence="13">
    <location>
        <begin position="714"/>
        <end position="794"/>
    </location>
</feature>
<keyword evidence="12" id="KW-0325">Glycoprotein</keyword>
<reference evidence="16" key="1">
    <citation type="journal article" date="2021" name="Genome Biol. Evol.">
        <title>A High-Quality Reference Genome for a Parasitic Bivalve with Doubly Uniparental Inheritance (Bivalvia: Unionida).</title>
        <authorList>
            <person name="Smith C.H."/>
        </authorList>
    </citation>
    <scope>NUCLEOTIDE SEQUENCE</scope>
    <source>
        <strain evidence="16">CHS0354</strain>
    </source>
</reference>
<evidence type="ECO:0000259" key="15">
    <source>
        <dbReference type="Pfam" id="PF12548"/>
    </source>
</evidence>
<dbReference type="GO" id="GO:0005539">
    <property type="term" value="F:glycosaminoglycan binding"/>
    <property type="evidence" value="ECO:0007669"/>
    <property type="project" value="TreeGrafter"/>
</dbReference>
<dbReference type="PROSITE" id="PS00523">
    <property type="entry name" value="SULFATASE_1"/>
    <property type="match status" value="1"/>
</dbReference>
<name>A0AAE0TGR4_9BIVA</name>
<keyword evidence="6" id="KW-0479">Metal-binding</keyword>
<dbReference type="PANTHER" id="PTHR43108">
    <property type="entry name" value="N-ACETYLGLUCOSAMINE-6-SULFATASE FAMILY MEMBER"/>
    <property type="match status" value="1"/>
</dbReference>
<proteinExistence type="inferred from homology"/>
<dbReference type="Pfam" id="PF12548">
    <property type="entry name" value="DUF3740"/>
    <property type="match status" value="1"/>
</dbReference>
<dbReference type="InterPro" id="IPR017850">
    <property type="entry name" value="Alkaline_phosphatase_core_sf"/>
</dbReference>
<evidence type="ECO:0000256" key="11">
    <source>
        <dbReference type="ARBA" id="ARBA00023034"/>
    </source>
</evidence>
<dbReference type="SUPFAM" id="SSF53649">
    <property type="entry name" value="Alkaline phosphatase-like"/>
    <property type="match status" value="2"/>
</dbReference>
<feature type="domain" description="Extracellular sulfatase C-terminal" evidence="15">
    <location>
        <begin position="611"/>
        <end position="688"/>
    </location>
</feature>
<dbReference type="GO" id="GO:0046872">
    <property type="term" value="F:metal ion binding"/>
    <property type="evidence" value="ECO:0007669"/>
    <property type="project" value="UniProtKB-KW"/>
</dbReference>
<comment type="similarity">
    <text evidence="5">Belongs to the sulfatase family.</text>
</comment>
<dbReference type="GO" id="GO:0005795">
    <property type="term" value="C:Golgi stack"/>
    <property type="evidence" value="ECO:0007669"/>
    <property type="project" value="UniProtKB-SubCell"/>
</dbReference>
<evidence type="ECO:0000256" key="9">
    <source>
        <dbReference type="ARBA" id="ARBA00022824"/>
    </source>
</evidence>
<dbReference type="GO" id="GO:0009986">
    <property type="term" value="C:cell surface"/>
    <property type="evidence" value="ECO:0007669"/>
    <property type="project" value="UniProtKB-SubCell"/>
</dbReference>
<keyword evidence="11" id="KW-0333">Golgi apparatus</keyword>
<evidence type="ECO:0000256" key="10">
    <source>
        <dbReference type="ARBA" id="ARBA00022837"/>
    </source>
</evidence>
<feature type="compositionally biased region" description="Acidic residues" evidence="13">
    <location>
        <begin position="718"/>
        <end position="751"/>
    </location>
</feature>
<feature type="compositionally biased region" description="Basic residues" evidence="13">
    <location>
        <begin position="756"/>
        <end position="767"/>
    </location>
</feature>
<evidence type="ECO:0000256" key="13">
    <source>
        <dbReference type="SAM" id="MobiDB-lite"/>
    </source>
</evidence>
<protein>
    <submittedName>
        <fullName evidence="16">Uncharacterized protein</fullName>
    </submittedName>
</protein>
<reference evidence="16" key="2">
    <citation type="journal article" date="2021" name="Genome Biol. Evol.">
        <title>Developing a high-quality reference genome for a parasitic bivalve with doubly uniparental inheritance (Bivalvia: Unionida).</title>
        <authorList>
            <person name="Smith C.H."/>
        </authorList>
    </citation>
    <scope>NUCLEOTIDE SEQUENCE</scope>
    <source>
        <strain evidence="16">CHS0354</strain>
        <tissue evidence="16">Mantle</tissue>
    </source>
</reference>
<dbReference type="GO" id="GO:0008449">
    <property type="term" value="F:N-acetylglucosamine-6-sulfatase activity"/>
    <property type="evidence" value="ECO:0007669"/>
    <property type="project" value="TreeGrafter"/>
</dbReference>
<evidence type="ECO:0000259" key="14">
    <source>
        <dbReference type="Pfam" id="PF00884"/>
    </source>
</evidence>
<organism evidence="16 17">
    <name type="scientific">Potamilus streckersoni</name>
    <dbReference type="NCBI Taxonomy" id="2493646"/>
    <lineage>
        <taxon>Eukaryota</taxon>
        <taxon>Metazoa</taxon>
        <taxon>Spiralia</taxon>
        <taxon>Lophotrochozoa</taxon>
        <taxon>Mollusca</taxon>
        <taxon>Bivalvia</taxon>
        <taxon>Autobranchia</taxon>
        <taxon>Heteroconchia</taxon>
        <taxon>Palaeoheterodonta</taxon>
        <taxon>Unionida</taxon>
        <taxon>Unionoidea</taxon>
        <taxon>Unionidae</taxon>
        <taxon>Ambleminae</taxon>
        <taxon>Lampsilini</taxon>
        <taxon>Potamilus</taxon>
    </lineage>
</organism>
<feature type="domain" description="Sulfatase N-terminal" evidence="14">
    <location>
        <begin position="60"/>
        <end position="391"/>
    </location>
</feature>
<evidence type="ECO:0000256" key="4">
    <source>
        <dbReference type="ARBA" id="ARBA00004348"/>
    </source>
</evidence>
<comment type="subcellular location">
    <subcellularLocation>
        <location evidence="3">Cell surface</location>
    </subcellularLocation>
    <subcellularLocation>
        <location evidence="2">Endoplasmic reticulum</location>
    </subcellularLocation>
    <subcellularLocation>
        <location evidence="4">Golgi apparatus</location>
        <location evidence="4">Golgi stack</location>
    </subcellularLocation>
</comment>
<evidence type="ECO:0000313" key="17">
    <source>
        <dbReference type="Proteomes" id="UP001195483"/>
    </source>
</evidence>
<dbReference type="CDD" id="cd16147">
    <property type="entry name" value="G6S"/>
    <property type="match status" value="1"/>
</dbReference>
<keyword evidence="9" id="KW-0256">Endoplasmic reticulum</keyword>